<keyword evidence="1" id="KW-0560">Oxidoreductase</keyword>
<dbReference type="HOGENOM" id="CLU_2972903_0_0_0"/>
<dbReference type="EC" id="1.4.3.16" evidence="1"/>
<proteinExistence type="predicted"/>
<dbReference type="GO" id="GO:0008734">
    <property type="term" value="F:L-aspartate oxidase activity"/>
    <property type="evidence" value="ECO:0007669"/>
    <property type="project" value="UniProtKB-EC"/>
</dbReference>
<accession>F9EJP6</accession>
<dbReference type="PATRIC" id="fig|997347.4.peg.142"/>
<dbReference type="EMBL" id="AFQD01000021">
    <property type="protein sequence ID" value="EGQ80820.1"/>
    <property type="molecule type" value="Genomic_DNA"/>
</dbReference>
<protein>
    <submittedName>
        <fullName evidence="1">L-aspartate oxidase</fullName>
        <ecNumber evidence="1">1.4.3.16</ecNumber>
    </submittedName>
</protein>
<gene>
    <name evidence="1" type="ORF">HMPREF9094_0150</name>
</gene>
<name>F9EJP6_9FUSO</name>
<evidence type="ECO:0000313" key="1">
    <source>
        <dbReference type="EMBL" id="EGQ80820.1"/>
    </source>
</evidence>
<dbReference type="Proteomes" id="UP000005392">
    <property type="component" value="Unassembled WGS sequence"/>
</dbReference>
<reference evidence="1 2" key="1">
    <citation type="submission" date="2011-05" db="EMBL/GenBank/DDBJ databases">
        <authorList>
            <person name="Muzny D."/>
            <person name="Qin X."/>
            <person name="Deng J."/>
            <person name="Jiang H."/>
            <person name="Liu Y."/>
            <person name="Qu J."/>
            <person name="Song X.-Z."/>
            <person name="Zhang L."/>
            <person name="Thornton R."/>
            <person name="Coyle M."/>
            <person name="Francisco L."/>
            <person name="Jackson L."/>
            <person name="Javaid M."/>
            <person name="Korchina V."/>
            <person name="Kovar C."/>
            <person name="Mata R."/>
            <person name="Mathew T."/>
            <person name="Ngo R."/>
            <person name="Nguyen L."/>
            <person name="Nguyen N."/>
            <person name="Okwuonu G."/>
            <person name="Ongeri F."/>
            <person name="Pham C."/>
            <person name="Simmons D."/>
            <person name="Wilczek-Boney K."/>
            <person name="Hale W."/>
            <person name="Jakkamsetti A."/>
            <person name="Pham P."/>
            <person name="Ruth R."/>
            <person name="San Lucas F."/>
            <person name="Warren J."/>
            <person name="Zhang J."/>
            <person name="Zhao Z."/>
            <person name="Zhou C."/>
            <person name="Zhu D."/>
            <person name="Lee S."/>
            <person name="Bess C."/>
            <person name="Blankenburg K."/>
            <person name="Forbes L."/>
            <person name="Fu Q."/>
            <person name="Gubbala S."/>
            <person name="Hirani K."/>
            <person name="Jayaseelan J.C."/>
            <person name="Lara F."/>
            <person name="Munidasa M."/>
            <person name="Palculict T."/>
            <person name="Patil S."/>
            <person name="Pu L.-L."/>
            <person name="Saada N."/>
            <person name="Tang L."/>
            <person name="Weissenberger G."/>
            <person name="Zhu Y."/>
            <person name="Hemphill L."/>
            <person name="Shang Y."/>
            <person name="Youmans B."/>
            <person name="Ayvaz T."/>
            <person name="Ross M."/>
            <person name="Santibanez J."/>
            <person name="Aqrawi P."/>
            <person name="Gross S."/>
            <person name="Joshi V."/>
            <person name="Fowler G."/>
            <person name="Nazareth L."/>
            <person name="Reid J."/>
            <person name="Worley K."/>
            <person name="Petrosino J."/>
            <person name="Highlander S."/>
            <person name="Gibbs R."/>
        </authorList>
    </citation>
    <scope>NUCLEOTIDE SEQUENCE [LARGE SCALE GENOMIC DNA]</scope>
    <source>
        <strain evidence="1 2">ATCC 51191</strain>
    </source>
</reference>
<dbReference type="AlphaFoldDB" id="F9EJP6"/>
<evidence type="ECO:0000313" key="2">
    <source>
        <dbReference type="Proteomes" id="UP000005392"/>
    </source>
</evidence>
<organism evidence="1 2">
    <name type="scientific">Fusobacterium animalis ATCC 51191</name>
    <dbReference type="NCBI Taxonomy" id="997347"/>
    <lineage>
        <taxon>Bacteria</taxon>
        <taxon>Fusobacteriati</taxon>
        <taxon>Fusobacteriota</taxon>
        <taxon>Fusobacteriia</taxon>
        <taxon>Fusobacteriales</taxon>
        <taxon>Fusobacteriaceae</taxon>
        <taxon>Fusobacterium</taxon>
    </lineage>
</organism>
<sequence>MQKRASQSIIDENNISAYNNIKDDIFKNIADKILLTDEKENKNIIEQRIKEDELEKNR</sequence>
<keyword evidence="2" id="KW-1185">Reference proteome</keyword>
<comment type="caution">
    <text evidence="1">The sequence shown here is derived from an EMBL/GenBank/DDBJ whole genome shotgun (WGS) entry which is preliminary data.</text>
</comment>